<gene>
    <name evidence="2" type="ORF">B4121_0693</name>
</gene>
<feature type="region of interest" description="Disordered" evidence="1">
    <location>
        <begin position="62"/>
        <end position="134"/>
    </location>
</feature>
<accession>A0A7Z1B4S1</accession>
<evidence type="ECO:0000313" key="2">
    <source>
        <dbReference type="EMBL" id="OLF98066.1"/>
    </source>
</evidence>
<proteinExistence type="predicted"/>
<feature type="compositionally biased region" description="Basic and acidic residues" evidence="1">
    <location>
        <begin position="62"/>
        <end position="79"/>
    </location>
</feature>
<keyword evidence="2" id="KW-0167">Capsid protein</keyword>
<evidence type="ECO:0000313" key="3">
    <source>
        <dbReference type="Proteomes" id="UP000185604"/>
    </source>
</evidence>
<dbReference type="AlphaFoldDB" id="A0A7Z1B4S1"/>
<dbReference type="EMBL" id="LKPO01000003">
    <property type="protein sequence ID" value="OLF98066.1"/>
    <property type="molecule type" value="Genomic_DNA"/>
</dbReference>
<feature type="compositionally biased region" description="Basic and acidic residues" evidence="1">
    <location>
        <begin position="98"/>
        <end position="110"/>
    </location>
</feature>
<name>A0A7Z1B4S1_9BACI</name>
<keyword evidence="2" id="KW-0946">Virion</keyword>
<dbReference type="RefSeq" id="WP_026579894.1">
    <property type="nucleotide sequence ID" value="NZ_CP126091.1"/>
</dbReference>
<dbReference type="Proteomes" id="UP000185604">
    <property type="component" value="Unassembled WGS sequence"/>
</dbReference>
<comment type="caution">
    <text evidence="2">The sequence shown here is derived from an EMBL/GenBank/DDBJ whole genome shotgun (WGS) entry which is preliminary data.</text>
</comment>
<organism evidence="2 3">
    <name type="scientific">Bacillus paralicheniformis</name>
    <dbReference type="NCBI Taxonomy" id="1648923"/>
    <lineage>
        <taxon>Bacteria</taxon>
        <taxon>Bacillati</taxon>
        <taxon>Bacillota</taxon>
        <taxon>Bacilli</taxon>
        <taxon>Bacillales</taxon>
        <taxon>Bacillaceae</taxon>
        <taxon>Bacillus</taxon>
    </lineage>
</organism>
<evidence type="ECO:0000256" key="1">
    <source>
        <dbReference type="SAM" id="MobiDB-lite"/>
    </source>
</evidence>
<feature type="compositionally biased region" description="Polar residues" evidence="1">
    <location>
        <begin position="111"/>
        <end position="126"/>
    </location>
</feature>
<protein>
    <submittedName>
        <fullName evidence="2">Spore coat protein W</fullName>
    </submittedName>
</protein>
<reference evidence="2 3" key="1">
    <citation type="journal article" date="2016" name="Front. Microbiol.">
        <title>High-Level Heat Resistance of Spores of Bacillus amyloliquefaciens and Bacillus licheniformis Results from the Presence of a spoVA Operon in a Tn1546 Transposon.</title>
        <authorList>
            <person name="Berendsen E.M."/>
            <person name="Koning R.A."/>
            <person name="Boekhorst J."/>
            <person name="de Jong A."/>
            <person name="Kuipers O.P."/>
            <person name="Wells-Bennik M.H."/>
        </authorList>
    </citation>
    <scope>NUCLEOTIDE SEQUENCE [LARGE SCALE GENOMIC DNA]</scope>
    <source>
        <strain evidence="2 3">B4121</strain>
    </source>
</reference>
<sequence length="134" mass="15447">MADFEKLQENVDPIMKSVVKNILKNRGVTSDKVRKLSEEEKENIFNMLEDLKKQSDALVQRQKEIAAAKEKGAKREKNADASSENGERTRRRRNRTNRLRDKLRQRREQENTATAENSTESDTSAANEEKNGDL</sequence>